<dbReference type="Proteomes" id="UP000010556">
    <property type="component" value="Unassembled WGS sequence"/>
</dbReference>
<dbReference type="Gene3D" id="1.10.8.10">
    <property type="entry name" value="DNA helicase RuvA subunit, C-terminal domain"/>
    <property type="match status" value="1"/>
</dbReference>
<evidence type="ECO:0000313" key="2">
    <source>
        <dbReference type="Proteomes" id="UP000010556"/>
    </source>
</evidence>
<organism evidence="1 2">
    <name type="scientific">Myotis davidii</name>
    <name type="common">David's myotis</name>
    <dbReference type="NCBI Taxonomy" id="225400"/>
    <lineage>
        <taxon>Eukaryota</taxon>
        <taxon>Metazoa</taxon>
        <taxon>Chordata</taxon>
        <taxon>Craniata</taxon>
        <taxon>Vertebrata</taxon>
        <taxon>Euteleostomi</taxon>
        <taxon>Mammalia</taxon>
        <taxon>Eutheria</taxon>
        <taxon>Laurasiatheria</taxon>
        <taxon>Chiroptera</taxon>
        <taxon>Yangochiroptera</taxon>
        <taxon>Vespertilionidae</taxon>
        <taxon>Myotis</taxon>
    </lineage>
</organism>
<dbReference type="InterPro" id="IPR009060">
    <property type="entry name" value="UBA-like_sf"/>
</dbReference>
<accession>L5MIG1</accession>
<dbReference type="CDD" id="cd14328">
    <property type="entry name" value="UBA_TNK1"/>
    <property type="match status" value="1"/>
</dbReference>
<gene>
    <name evidence="1" type="ORF">MDA_GLEAN10011699</name>
</gene>
<name>L5MIG1_MYODS</name>
<evidence type="ECO:0000313" key="1">
    <source>
        <dbReference type="EMBL" id="ELK38050.1"/>
    </source>
</evidence>
<dbReference type="GO" id="GO:0016301">
    <property type="term" value="F:kinase activity"/>
    <property type="evidence" value="ECO:0007669"/>
    <property type="project" value="UniProtKB-KW"/>
</dbReference>
<dbReference type="EMBL" id="KB099687">
    <property type="protein sequence ID" value="ELK38050.1"/>
    <property type="molecule type" value="Genomic_DNA"/>
</dbReference>
<protein>
    <submittedName>
        <fullName evidence="1">Activated CDC42 kinase 1</fullName>
    </submittedName>
</protein>
<sequence>MVHGVTTEECQAALQSHSWNVQRAAQYLKVEQLFGLGLRPRGECHKVLEMFDWNLEQAGCHLLGSCGPAHHK</sequence>
<proteinExistence type="predicted"/>
<dbReference type="AlphaFoldDB" id="L5MIG1"/>
<reference evidence="2" key="1">
    <citation type="journal article" date="2013" name="Science">
        <title>Comparative analysis of bat genomes provides insight into the evolution of flight and immunity.</title>
        <authorList>
            <person name="Zhang G."/>
            <person name="Cowled C."/>
            <person name="Shi Z."/>
            <person name="Huang Z."/>
            <person name="Bishop-Lilly K.A."/>
            <person name="Fang X."/>
            <person name="Wynne J.W."/>
            <person name="Xiong Z."/>
            <person name="Baker M.L."/>
            <person name="Zhao W."/>
            <person name="Tachedjian M."/>
            <person name="Zhu Y."/>
            <person name="Zhou P."/>
            <person name="Jiang X."/>
            <person name="Ng J."/>
            <person name="Yang L."/>
            <person name="Wu L."/>
            <person name="Xiao J."/>
            <person name="Feng Y."/>
            <person name="Chen Y."/>
            <person name="Sun X."/>
            <person name="Zhang Y."/>
            <person name="Marsh G.A."/>
            <person name="Crameri G."/>
            <person name="Broder C.C."/>
            <person name="Frey K.G."/>
            <person name="Wang L.F."/>
            <person name="Wang J."/>
        </authorList>
    </citation>
    <scope>NUCLEOTIDE SEQUENCE [LARGE SCALE GENOMIC DNA]</scope>
</reference>
<dbReference type="SUPFAM" id="SSF46934">
    <property type="entry name" value="UBA-like"/>
    <property type="match status" value="1"/>
</dbReference>
<keyword evidence="1" id="KW-0418">Kinase</keyword>
<keyword evidence="2" id="KW-1185">Reference proteome</keyword>
<keyword evidence="1" id="KW-0808">Transferase</keyword>